<organism evidence="4 5">
    <name type="scientific">Gracilibacillus salinarum</name>
    <dbReference type="NCBI Taxonomy" id="2932255"/>
    <lineage>
        <taxon>Bacteria</taxon>
        <taxon>Bacillati</taxon>
        <taxon>Bacillota</taxon>
        <taxon>Bacilli</taxon>
        <taxon>Bacillales</taxon>
        <taxon>Bacillaceae</taxon>
        <taxon>Gracilibacillus</taxon>
    </lineage>
</organism>
<dbReference type="CDD" id="cd00431">
    <property type="entry name" value="cysteine_hydrolases"/>
    <property type="match status" value="1"/>
</dbReference>
<protein>
    <submittedName>
        <fullName evidence="4">Cysteine hydrolase</fullName>
    </submittedName>
</protein>
<sequence length="186" mass="20331">MSQQTALLAMDLQNNIISRYATDPEALLPFQQAIDAARRADIPVIFVRVAFRDHFLEVSEHNKMFGRLKQMDPTAGSNQGTEIHEAIAPEPGEAIVTKRRVSAFSGSDLEVLLRSMGIQHVILSGIATSGVVLSTLREAADKDYKLTVLSDACLDGDKEVHRVLTEKVFPMQAEVVTVSDWAAGIA</sequence>
<dbReference type="Gene3D" id="3.40.50.850">
    <property type="entry name" value="Isochorismatase-like"/>
    <property type="match status" value="1"/>
</dbReference>
<gene>
    <name evidence="4" type="ORF">MUN87_19860</name>
</gene>
<dbReference type="PANTHER" id="PTHR43540:SF1">
    <property type="entry name" value="ISOCHORISMATASE HYDROLASE"/>
    <property type="match status" value="1"/>
</dbReference>
<evidence type="ECO:0000259" key="3">
    <source>
        <dbReference type="Pfam" id="PF00857"/>
    </source>
</evidence>
<feature type="domain" description="Isochorismatase-like" evidence="3">
    <location>
        <begin position="5"/>
        <end position="179"/>
    </location>
</feature>
<dbReference type="InterPro" id="IPR000868">
    <property type="entry name" value="Isochorismatase-like_dom"/>
</dbReference>
<accession>A0ABY4GKI8</accession>
<dbReference type="EMBL" id="CP095071">
    <property type="protein sequence ID" value="UOQ84880.1"/>
    <property type="molecule type" value="Genomic_DNA"/>
</dbReference>
<comment type="similarity">
    <text evidence="1">Belongs to the isochorismatase family.</text>
</comment>
<dbReference type="PANTHER" id="PTHR43540">
    <property type="entry name" value="PEROXYUREIDOACRYLATE/UREIDOACRYLATE AMIDOHYDROLASE-RELATED"/>
    <property type="match status" value="1"/>
</dbReference>
<dbReference type="GO" id="GO:0016787">
    <property type="term" value="F:hydrolase activity"/>
    <property type="evidence" value="ECO:0007669"/>
    <property type="project" value="UniProtKB-KW"/>
</dbReference>
<evidence type="ECO:0000256" key="2">
    <source>
        <dbReference type="ARBA" id="ARBA00022801"/>
    </source>
</evidence>
<dbReference type="InterPro" id="IPR036380">
    <property type="entry name" value="Isochorismatase-like_sf"/>
</dbReference>
<dbReference type="Proteomes" id="UP000831537">
    <property type="component" value="Chromosome"/>
</dbReference>
<dbReference type="SUPFAM" id="SSF52499">
    <property type="entry name" value="Isochorismatase-like hydrolases"/>
    <property type="match status" value="1"/>
</dbReference>
<dbReference type="InterPro" id="IPR050272">
    <property type="entry name" value="Isochorismatase-like_hydrls"/>
</dbReference>
<name>A0ABY4GKI8_9BACI</name>
<keyword evidence="2 4" id="KW-0378">Hydrolase</keyword>
<proteinExistence type="inferred from homology"/>
<dbReference type="Pfam" id="PF00857">
    <property type="entry name" value="Isochorismatase"/>
    <property type="match status" value="1"/>
</dbReference>
<evidence type="ECO:0000256" key="1">
    <source>
        <dbReference type="ARBA" id="ARBA00006336"/>
    </source>
</evidence>
<dbReference type="RefSeq" id="WP_244743340.1">
    <property type="nucleotide sequence ID" value="NZ_CP095071.1"/>
</dbReference>
<evidence type="ECO:0000313" key="5">
    <source>
        <dbReference type="Proteomes" id="UP000831537"/>
    </source>
</evidence>
<reference evidence="4 5" key="1">
    <citation type="submission" date="2022-04" db="EMBL/GenBank/DDBJ databases">
        <title>Gracilibacillus sp. isolated from saltern.</title>
        <authorList>
            <person name="Won M."/>
            <person name="Lee C.-M."/>
            <person name="Woen H.-Y."/>
            <person name="Kwon S.-W."/>
        </authorList>
    </citation>
    <scope>NUCLEOTIDE SEQUENCE [LARGE SCALE GENOMIC DNA]</scope>
    <source>
        <strain evidence="4 5">SSPM10-3</strain>
    </source>
</reference>
<evidence type="ECO:0000313" key="4">
    <source>
        <dbReference type="EMBL" id="UOQ84880.1"/>
    </source>
</evidence>
<keyword evidence="5" id="KW-1185">Reference proteome</keyword>